<dbReference type="InterPro" id="IPR012340">
    <property type="entry name" value="NA-bd_OB-fold"/>
</dbReference>
<dbReference type="CDD" id="cd14867">
    <property type="entry name" value="uS7_Eukaryote"/>
    <property type="match status" value="1"/>
</dbReference>
<evidence type="ECO:0000313" key="7">
    <source>
        <dbReference type="EMBL" id="WJZ93992.1"/>
    </source>
</evidence>
<feature type="domain" description="Small ribosomal subunit protein uS7" evidence="6">
    <location>
        <begin position="252"/>
        <end position="413"/>
    </location>
</feature>
<comment type="similarity">
    <text evidence="2 5">Belongs to the universal ribosomal protein uS7 family.</text>
</comment>
<proteinExistence type="inferred from homology"/>
<gene>
    <name evidence="7" type="ORF">VitviT2T_012889</name>
</gene>
<dbReference type="NCBIfam" id="NF003106">
    <property type="entry name" value="PRK04027.1"/>
    <property type="match status" value="1"/>
</dbReference>
<dbReference type="InterPro" id="IPR000289">
    <property type="entry name" value="Ribosomal_eS28"/>
</dbReference>
<dbReference type="NCBIfam" id="TIGR01028">
    <property type="entry name" value="uS7_euk_arch"/>
    <property type="match status" value="1"/>
</dbReference>
<dbReference type="Proteomes" id="UP001227230">
    <property type="component" value="Chromosome 8"/>
</dbReference>
<dbReference type="InterPro" id="IPR023798">
    <property type="entry name" value="Ribosomal_uS7_dom"/>
</dbReference>
<evidence type="ECO:0000259" key="6">
    <source>
        <dbReference type="Pfam" id="PF00177"/>
    </source>
</evidence>
<dbReference type="Pfam" id="PF00177">
    <property type="entry name" value="Ribosomal_S7"/>
    <property type="match status" value="1"/>
</dbReference>
<dbReference type="PANTHER" id="PTHR11205">
    <property type="entry name" value="RIBOSOMAL PROTEIN S7"/>
    <property type="match status" value="1"/>
</dbReference>
<evidence type="ECO:0000256" key="4">
    <source>
        <dbReference type="ARBA" id="ARBA00023274"/>
    </source>
</evidence>
<dbReference type="Pfam" id="PF01200">
    <property type="entry name" value="Ribosomal_S28e"/>
    <property type="match status" value="1"/>
</dbReference>
<dbReference type="InterPro" id="IPR005716">
    <property type="entry name" value="Ribosomal_uS7_euk/arc"/>
</dbReference>
<dbReference type="SUPFAM" id="SSF47973">
    <property type="entry name" value="Ribosomal protein S7"/>
    <property type="match status" value="1"/>
</dbReference>
<accession>A0ABY9CG25</accession>
<dbReference type="InterPro" id="IPR036823">
    <property type="entry name" value="Ribosomal_uS7_dom_sf"/>
</dbReference>
<sequence length="413" mass="45503">MTEVPRMFHLSRVAKGVISFTSSAYISKILGVSPSEAAVDLLNPHVVVSLTVRNGCRGEACCGGESYGSNWIKGSGDTEHTNCSGARYITVMDENDYVSSTFRHSNYTYEGFLSSEAAVSAPSLSSSRRLLSSQCKMESGVKHAVVVKVMGRTGSRGQVTQVRVKFLDDQNRFIMRNVKGPVREGDILTLLESEREARRTPGLIRMAVEVADAAGGITNLQETTVKLFNRWSFDEVQISDISLEDYIAVNPAKHATYVPHTAGRYSVKRFRKAQCPIVERLTNSLMMHGRNNGKKLMAVRIIKHAMEIIHLLTEQNPIQVIVDAVINSGPREDATRIGSAGVVRRQAVDISPLRRINQAIYLLTTGARESAFRNIKTIAECLADELINAAKGSSNSYAIKKKDEIERVAKANR</sequence>
<evidence type="ECO:0000256" key="5">
    <source>
        <dbReference type="RuleBase" id="RU003619"/>
    </source>
</evidence>
<organism evidence="7 8">
    <name type="scientific">Vitis vinifera</name>
    <name type="common">Grape</name>
    <dbReference type="NCBI Taxonomy" id="29760"/>
    <lineage>
        <taxon>Eukaryota</taxon>
        <taxon>Viridiplantae</taxon>
        <taxon>Streptophyta</taxon>
        <taxon>Embryophyta</taxon>
        <taxon>Tracheophyta</taxon>
        <taxon>Spermatophyta</taxon>
        <taxon>Magnoliopsida</taxon>
        <taxon>eudicotyledons</taxon>
        <taxon>Gunneridae</taxon>
        <taxon>Pentapetalae</taxon>
        <taxon>rosids</taxon>
        <taxon>Vitales</taxon>
        <taxon>Vitaceae</taxon>
        <taxon>Viteae</taxon>
        <taxon>Vitis</taxon>
    </lineage>
</organism>
<evidence type="ECO:0000313" key="8">
    <source>
        <dbReference type="Proteomes" id="UP001227230"/>
    </source>
</evidence>
<evidence type="ECO:0000256" key="1">
    <source>
        <dbReference type="ARBA" id="ARBA00005943"/>
    </source>
</evidence>
<dbReference type="InterPro" id="IPR000235">
    <property type="entry name" value="Ribosomal_uS7"/>
</dbReference>
<name>A0ABY9CG25_VITVI</name>
<dbReference type="PROSITE" id="PS00052">
    <property type="entry name" value="RIBOSOMAL_S7"/>
    <property type="match status" value="1"/>
</dbReference>
<dbReference type="InterPro" id="IPR020606">
    <property type="entry name" value="Ribosomal_uS7_CS"/>
</dbReference>
<evidence type="ECO:0000256" key="3">
    <source>
        <dbReference type="ARBA" id="ARBA00022980"/>
    </source>
</evidence>
<dbReference type="HAMAP" id="MF_00292">
    <property type="entry name" value="Ribosomal_eS28"/>
    <property type="match status" value="1"/>
</dbReference>
<keyword evidence="4 5" id="KW-0687">Ribonucleoprotein</keyword>
<keyword evidence="8" id="KW-1185">Reference proteome</keyword>
<comment type="similarity">
    <text evidence="1">Belongs to the eukaryotic ribosomal protein eS28 family.</text>
</comment>
<protein>
    <recommendedName>
        <fullName evidence="6">Small ribosomal subunit protein uS7 domain-containing protein</fullName>
    </recommendedName>
</protein>
<evidence type="ECO:0000256" key="2">
    <source>
        <dbReference type="ARBA" id="ARBA00007151"/>
    </source>
</evidence>
<dbReference type="Gene3D" id="1.10.455.10">
    <property type="entry name" value="Ribosomal protein S7 domain"/>
    <property type="match status" value="1"/>
</dbReference>
<keyword evidence="3 5" id="KW-0689">Ribosomal protein</keyword>
<dbReference type="Gene3D" id="2.40.50.140">
    <property type="entry name" value="Nucleic acid-binding proteins"/>
    <property type="match status" value="1"/>
</dbReference>
<dbReference type="EMBL" id="CP126655">
    <property type="protein sequence ID" value="WJZ93992.1"/>
    <property type="molecule type" value="Genomic_DNA"/>
</dbReference>
<dbReference type="SUPFAM" id="SSF50249">
    <property type="entry name" value="Nucleic acid-binding proteins"/>
    <property type="match status" value="1"/>
</dbReference>
<reference evidence="7 8" key="1">
    <citation type="journal article" date="2023" name="Hortic Res">
        <title>The complete reference genome for grapevine (Vitis vinifera L.) genetics and breeding.</title>
        <authorList>
            <person name="Shi X."/>
            <person name="Cao S."/>
            <person name="Wang X."/>
            <person name="Huang S."/>
            <person name="Wang Y."/>
            <person name="Liu Z."/>
            <person name="Liu W."/>
            <person name="Leng X."/>
            <person name="Peng Y."/>
            <person name="Wang N."/>
            <person name="Wang Y."/>
            <person name="Ma Z."/>
            <person name="Xu X."/>
            <person name="Zhang F."/>
            <person name="Xue H."/>
            <person name="Zhong H."/>
            <person name="Wang Y."/>
            <person name="Zhang K."/>
            <person name="Velt A."/>
            <person name="Avia K."/>
            <person name="Holtgrawe D."/>
            <person name="Grimplet J."/>
            <person name="Matus J.T."/>
            <person name="Ware D."/>
            <person name="Wu X."/>
            <person name="Wang H."/>
            <person name="Liu C."/>
            <person name="Fang Y."/>
            <person name="Rustenholz C."/>
            <person name="Cheng Z."/>
            <person name="Xiao H."/>
            <person name="Zhou Y."/>
        </authorList>
    </citation>
    <scope>NUCLEOTIDE SEQUENCE [LARGE SCALE GENOMIC DNA]</scope>
    <source>
        <strain evidence="8">cv. Pinot noir / PN40024</strain>
        <tissue evidence="7">Leaf</tissue>
    </source>
</reference>
<dbReference type="CDD" id="cd04457">
    <property type="entry name" value="S1_S28E"/>
    <property type="match status" value="1"/>
</dbReference>